<comment type="caution">
    <text evidence="1">The sequence shown here is derived from an EMBL/GenBank/DDBJ whole genome shotgun (WGS) entry which is preliminary data.</text>
</comment>
<accession>A0ACB7PHR2</accession>
<gene>
    <name evidence="1" type="ORF">F5144DRAFT_601879</name>
</gene>
<keyword evidence="2" id="KW-1185">Reference proteome</keyword>
<dbReference type="EMBL" id="JAGIZQ010000003">
    <property type="protein sequence ID" value="KAH6637205.1"/>
    <property type="molecule type" value="Genomic_DNA"/>
</dbReference>
<reference evidence="1 2" key="1">
    <citation type="journal article" date="2021" name="Nat. Commun.">
        <title>Genetic determinants of endophytism in the Arabidopsis root mycobiome.</title>
        <authorList>
            <person name="Mesny F."/>
            <person name="Miyauchi S."/>
            <person name="Thiergart T."/>
            <person name="Pickel B."/>
            <person name="Atanasova L."/>
            <person name="Karlsson M."/>
            <person name="Huettel B."/>
            <person name="Barry K.W."/>
            <person name="Haridas S."/>
            <person name="Chen C."/>
            <person name="Bauer D."/>
            <person name="Andreopoulos W."/>
            <person name="Pangilinan J."/>
            <person name="LaButti K."/>
            <person name="Riley R."/>
            <person name="Lipzen A."/>
            <person name="Clum A."/>
            <person name="Drula E."/>
            <person name="Henrissat B."/>
            <person name="Kohler A."/>
            <person name="Grigoriev I.V."/>
            <person name="Martin F.M."/>
            <person name="Hacquard S."/>
        </authorList>
    </citation>
    <scope>NUCLEOTIDE SEQUENCE [LARGE SCALE GENOMIC DNA]</scope>
    <source>
        <strain evidence="1 2">MPI-SDFR-AT-0079</strain>
    </source>
</reference>
<organism evidence="1 2">
    <name type="scientific">Chaetomium tenue</name>
    <dbReference type="NCBI Taxonomy" id="1854479"/>
    <lineage>
        <taxon>Eukaryota</taxon>
        <taxon>Fungi</taxon>
        <taxon>Dikarya</taxon>
        <taxon>Ascomycota</taxon>
        <taxon>Pezizomycotina</taxon>
        <taxon>Sordariomycetes</taxon>
        <taxon>Sordariomycetidae</taxon>
        <taxon>Sordariales</taxon>
        <taxon>Chaetomiaceae</taxon>
        <taxon>Chaetomium</taxon>
    </lineage>
</organism>
<sequence>MGGATKRQGFKSSTAQLLVTAGTKEAVGAAEPCQFHPQLPSIPSRVAIAAILPRLPEPCLEREHKIFRGIETISNAKWCHEDKTSEIQSIFFNRRYAYLFDQMPSGWRRYFHGTKRACHVGGSDGYLELCNGPACSLCRILTGGFKMTSAGSRRYAPMFGRGIYSTSVSSKADKYAMNHHIRSRLHGIILCLVFIGTFEKLHQADQWKTAPAEGCDSVMGATVNDGGSRRYTEAVVYRESSIIPIGLIMYTRTGRK</sequence>
<protein>
    <submittedName>
        <fullName evidence="1">Uncharacterized protein</fullName>
    </submittedName>
</protein>
<evidence type="ECO:0000313" key="2">
    <source>
        <dbReference type="Proteomes" id="UP000724584"/>
    </source>
</evidence>
<evidence type="ECO:0000313" key="1">
    <source>
        <dbReference type="EMBL" id="KAH6637205.1"/>
    </source>
</evidence>
<name>A0ACB7PHR2_9PEZI</name>
<proteinExistence type="predicted"/>
<dbReference type="Proteomes" id="UP000724584">
    <property type="component" value="Unassembled WGS sequence"/>
</dbReference>